<dbReference type="RefSeq" id="WP_184951125.1">
    <property type="nucleotide sequence ID" value="NZ_BOMC01000078.1"/>
</dbReference>
<dbReference type="EMBL" id="JACHMF010000001">
    <property type="protein sequence ID" value="MBB4692405.1"/>
    <property type="molecule type" value="Genomic_DNA"/>
</dbReference>
<feature type="transmembrane region" description="Helical" evidence="2">
    <location>
        <begin position="21"/>
        <end position="39"/>
    </location>
</feature>
<gene>
    <name evidence="3" type="ORF">BKA14_002553</name>
</gene>
<keyword evidence="4" id="KW-1185">Reference proteome</keyword>
<evidence type="ECO:0000313" key="4">
    <source>
        <dbReference type="Proteomes" id="UP000542742"/>
    </source>
</evidence>
<name>A0A7W7CS89_9ACTN</name>
<feature type="transmembrane region" description="Helical" evidence="2">
    <location>
        <begin position="45"/>
        <end position="62"/>
    </location>
</feature>
<proteinExistence type="predicted"/>
<protein>
    <submittedName>
        <fullName evidence="3">Uncharacterized protein</fullName>
    </submittedName>
</protein>
<reference evidence="3 4" key="1">
    <citation type="submission" date="2020-08" db="EMBL/GenBank/DDBJ databases">
        <title>Sequencing the genomes of 1000 actinobacteria strains.</title>
        <authorList>
            <person name="Klenk H.-P."/>
        </authorList>
    </citation>
    <scope>NUCLEOTIDE SEQUENCE [LARGE SCALE GENOMIC DNA]</scope>
    <source>
        <strain evidence="3 4">DSM 45518</strain>
    </source>
</reference>
<keyword evidence="2" id="KW-0472">Membrane</keyword>
<keyword evidence="2" id="KW-0812">Transmembrane</keyword>
<evidence type="ECO:0000256" key="2">
    <source>
        <dbReference type="SAM" id="Phobius"/>
    </source>
</evidence>
<feature type="region of interest" description="Disordered" evidence="1">
    <location>
        <begin position="66"/>
        <end position="142"/>
    </location>
</feature>
<evidence type="ECO:0000256" key="1">
    <source>
        <dbReference type="SAM" id="MobiDB-lite"/>
    </source>
</evidence>
<accession>A0A7W7CS89</accession>
<sequence>MGNGARSSARRPGGGPGRLPTHRLVLAMALISTAPPLVIHEGWRGLLVAVAAVLYAAYLLLGKRWPRLRRRRPVSPPRPGRLPSAPPEPAPPAPPSTGHEPERASPAPPSTGHGPEPTALPAERQPENATPPSRSGPVRKRE</sequence>
<organism evidence="3 4">
    <name type="scientific">Paractinoplanes abujensis</name>
    <dbReference type="NCBI Taxonomy" id="882441"/>
    <lineage>
        <taxon>Bacteria</taxon>
        <taxon>Bacillati</taxon>
        <taxon>Actinomycetota</taxon>
        <taxon>Actinomycetes</taxon>
        <taxon>Micromonosporales</taxon>
        <taxon>Micromonosporaceae</taxon>
        <taxon>Paractinoplanes</taxon>
    </lineage>
</organism>
<keyword evidence="2" id="KW-1133">Transmembrane helix</keyword>
<dbReference type="AlphaFoldDB" id="A0A7W7CS89"/>
<comment type="caution">
    <text evidence="3">The sequence shown here is derived from an EMBL/GenBank/DDBJ whole genome shotgun (WGS) entry which is preliminary data.</text>
</comment>
<dbReference type="Proteomes" id="UP000542742">
    <property type="component" value="Unassembled WGS sequence"/>
</dbReference>
<feature type="compositionally biased region" description="Pro residues" evidence="1">
    <location>
        <begin position="74"/>
        <end position="95"/>
    </location>
</feature>
<evidence type="ECO:0000313" key="3">
    <source>
        <dbReference type="EMBL" id="MBB4692405.1"/>
    </source>
</evidence>